<organism evidence="2">
    <name type="scientific">marine sediment metagenome</name>
    <dbReference type="NCBI Taxonomy" id="412755"/>
    <lineage>
        <taxon>unclassified sequences</taxon>
        <taxon>metagenomes</taxon>
        <taxon>ecological metagenomes</taxon>
    </lineage>
</organism>
<dbReference type="SUPFAM" id="SSF63446">
    <property type="entry name" value="Type I dockerin domain"/>
    <property type="match status" value="1"/>
</dbReference>
<sequence>MMTGKKRVAVHRWTTLLALTAVLSGGAVAWAGPYSQAGNDPTNPFDPPIAGFVGPNGDGDATAPNYVNPEFLGWASGFVDYLPASLGNDLINPGADWAQPSRALGPVTADQMDAVSLGELYDPAAPPPPSWVPDPDWIGIDDPGEITLTFDLPIRNGVGADLAVFENGFTNDVGGSFFAELAYVDVSSDGVNFARFAGDSQTPGPVGSFGSIDPTNVYNLAGKHSNGYTQSWGTPFDLGELADHALVVGGLLDLTAVQFVRIVDIPGNGAFADDDGDPIYDAWATLGSGGFDLQAVGVLNEVPDFDGDGFVNADDIDLLSAAIRAASTDLRYDLNNDGVVDGDDLTTMVETCVETTVGIGTAPGDFNLDGLIDGTDLAIMKTHFGDLGAGWADGNANFDELIDGTDLALLKTYFGFDATAGGTVPEPATLGLLAVGAAAAIARRHRRRK</sequence>
<reference evidence="2" key="1">
    <citation type="journal article" date="2015" name="Nature">
        <title>Complex archaea that bridge the gap between prokaryotes and eukaryotes.</title>
        <authorList>
            <person name="Spang A."/>
            <person name="Saw J.H."/>
            <person name="Jorgensen S.L."/>
            <person name="Zaremba-Niedzwiedzka K."/>
            <person name="Martijn J."/>
            <person name="Lind A.E."/>
            <person name="van Eijk R."/>
            <person name="Schleper C."/>
            <person name="Guy L."/>
            <person name="Ettema T.J."/>
        </authorList>
    </citation>
    <scope>NUCLEOTIDE SEQUENCE</scope>
</reference>
<comment type="caution">
    <text evidence="2">The sequence shown here is derived from an EMBL/GenBank/DDBJ whole genome shotgun (WGS) entry which is preliminary data.</text>
</comment>
<dbReference type="GO" id="GO:0004553">
    <property type="term" value="F:hydrolase activity, hydrolyzing O-glycosyl compounds"/>
    <property type="evidence" value="ECO:0007669"/>
    <property type="project" value="InterPro"/>
</dbReference>
<dbReference type="InterPro" id="IPR002105">
    <property type="entry name" value="Dockerin_1_rpt"/>
</dbReference>
<dbReference type="InterPro" id="IPR036439">
    <property type="entry name" value="Dockerin_dom_sf"/>
</dbReference>
<dbReference type="InterPro" id="IPR013424">
    <property type="entry name" value="Ice-binding_C"/>
</dbReference>
<dbReference type="Pfam" id="PF07589">
    <property type="entry name" value="PEP-CTERM"/>
    <property type="match status" value="1"/>
</dbReference>
<proteinExistence type="predicted"/>
<accession>A0A0F9SI02</accession>
<protein>
    <recommendedName>
        <fullName evidence="1">Ice-binding protein C-terminal domain-containing protein</fullName>
    </recommendedName>
</protein>
<name>A0A0F9SI02_9ZZZZ</name>
<dbReference type="EMBL" id="LAZR01000445">
    <property type="protein sequence ID" value="KKN68565.1"/>
    <property type="molecule type" value="Genomic_DNA"/>
</dbReference>
<dbReference type="Gene3D" id="1.10.1330.10">
    <property type="entry name" value="Dockerin domain"/>
    <property type="match status" value="2"/>
</dbReference>
<evidence type="ECO:0000313" key="2">
    <source>
        <dbReference type="EMBL" id="KKN68565.1"/>
    </source>
</evidence>
<dbReference type="AlphaFoldDB" id="A0A0F9SI02"/>
<gene>
    <name evidence="2" type="ORF">LCGC14_0449950</name>
</gene>
<dbReference type="InterPro" id="IPR018247">
    <property type="entry name" value="EF_Hand_1_Ca_BS"/>
</dbReference>
<feature type="domain" description="Ice-binding protein C-terminal" evidence="1">
    <location>
        <begin position="423"/>
        <end position="447"/>
    </location>
</feature>
<evidence type="ECO:0000259" key="1">
    <source>
        <dbReference type="Pfam" id="PF07589"/>
    </source>
</evidence>
<dbReference type="PROSITE" id="PS00018">
    <property type="entry name" value="EF_HAND_1"/>
    <property type="match status" value="2"/>
</dbReference>
<dbReference type="GO" id="GO:0000272">
    <property type="term" value="P:polysaccharide catabolic process"/>
    <property type="evidence" value="ECO:0007669"/>
    <property type="project" value="InterPro"/>
</dbReference>
<dbReference type="NCBIfam" id="TIGR02595">
    <property type="entry name" value="PEP_CTERM"/>
    <property type="match status" value="1"/>
</dbReference>
<dbReference type="Pfam" id="PF00404">
    <property type="entry name" value="Dockerin_1"/>
    <property type="match status" value="1"/>
</dbReference>